<proteinExistence type="predicted"/>
<feature type="region of interest" description="Disordered" evidence="1">
    <location>
        <begin position="1"/>
        <end position="44"/>
    </location>
</feature>
<evidence type="ECO:0000313" key="3">
    <source>
        <dbReference type="Proteomes" id="UP001228049"/>
    </source>
</evidence>
<evidence type="ECO:0000256" key="1">
    <source>
        <dbReference type="SAM" id="MobiDB-lite"/>
    </source>
</evidence>
<reference evidence="2" key="1">
    <citation type="submission" date="2023-04" db="EMBL/GenBank/DDBJ databases">
        <title>Chromosome-level genome of Chaenocephalus aceratus.</title>
        <authorList>
            <person name="Park H."/>
        </authorList>
    </citation>
    <scope>NUCLEOTIDE SEQUENCE</scope>
    <source>
        <strain evidence="2">DE</strain>
        <tissue evidence="2">Muscle</tissue>
    </source>
</reference>
<dbReference type="EMBL" id="JASDAP010000006">
    <property type="protein sequence ID" value="KAK1901512.1"/>
    <property type="molecule type" value="Genomic_DNA"/>
</dbReference>
<feature type="non-terminal residue" evidence="2">
    <location>
        <position position="80"/>
    </location>
</feature>
<dbReference type="Proteomes" id="UP001228049">
    <property type="component" value="Unassembled WGS sequence"/>
</dbReference>
<comment type="caution">
    <text evidence="2">The sequence shown here is derived from an EMBL/GenBank/DDBJ whole genome shotgun (WGS) entry which is preliminary data.</text>
</comment>
<feature type="compositionally biased region" description="Polar residues" evidence="1">
    <location>
        <begin position="15"/>
        <end position="32"/>
    </location>
</feature>
<organism evidence="2 3">
    <name type="scientific">Dissostichus eleginoides</name>
    <name type="common">Patagonian toothfish</name>
    <name type="synonym">Dissostichus amissus</name>
    <dbReference type="NCBI Taxonomy" id="100907"/>
    <lineage>
        <taxon>Eukaryota</taxon>
        <taxon>Metazoa</taxon>
        <taxon>Chordata</taxon>
        <taxon>Craniata</taxon>
        <taxon>Vertebrata</taxon>
        <taxon>Euteleostomi</taxon>
        <taxon>Actinopterygii</taxon>
        <taxon>Neopterygii</taxon>
        <taxon>Teleostei</taxon>
        <taxon>Neoteleostei</taxon>
        <taxon>Acanthomorphata</taxon>
        <taxon>Eupercaria</taxon>
        <taxon>Perciformes</taxon>
        <taxon>Notothenioidei</taxon>
        <taxon>Nototheniidae</taxon>
        <taxon>Dissostichus</taxon>
    </lineage>
</organism>
<keyword evidence="3" id="KW-1185">Reference proteome</keyword>
<sequence length="80" mass="8682">GTAQRKKTGEDAAEQTENIQRQTAVQLRSGSQAGRADGVPRSVPPLIDMPKICRPALLLRCDIGMAKPMMDYSHCTGQTQ</sequence>
<dbReference type="AlphaFoldDB" id="A0AAD9CFP8"/>
<name>A0AAD9CFP8_DISEL</name>
<evidence type="ECO:0000313" key="2">
    <source>
        <dbReference type="EMBL" id="KAK1901512.1"/>
    </source>
</evidence>
<protein>
    <submittedName>
        <fullName evidence="2">Protein furry</fullName>
    </submittedName>
</protein>
<gene>
    <name evidence="2" type="ORF">KUDE01_004480</name>
</gene>
<feature type="non-terminal residue" evidence="2">
    <location>
        <position position="1"/>
    </location>
</feature>
<accession>A0AAD9CFP8</accession>